<dbReference type="Pfam" id="PF07956">
    <property type="entry name" value="DUF1690"/>
    <property type="match status" value="1"/>
</dbReference>
<comment type="caution">
    <text evidence="2">The sequence shown here is derived from an EMBL/GenBank/DDBJ whole genome shotgun (WGS) entry which is preliminary data.</text>
</comment>
<dbReference type="AlphaFoldDB" id="A0AA39QTE9"/>
<protein>
    <recommendedName>
        <fullName evidence="4">DUF1690 domain-containing protein</fullName>
    </recommendedName>
</protein>
<evidence type="ECO:0008006" key="4">
    <source>
        <dbReference type="Google" id="ProtNLM"/>
    </source>
</evidence>
<evidence type="ECO:0000256" key="1">
    <source>
        <dbReference type="SAM" id="MobiDB-lite"/>
    </source>
</evidence>
<feature type="compositionally biased region" description="Basic and acidic residues" evidence="1">
    <location>
        <begin position="105"/>
        <end position="121"/>
    </location>
</feature>
<keyword evidence="3" id="KW-1185">Reference proteome</keyword>
<proteinExistence type="predicted"/>
<accession>A0AA39QTE9</accession>
<dbReference type="Proteomes" id="UP001166286">
    <property type="component" value="Unassembled WGS sequence"/>
</dbReference>
<organism evidence="2 3">
    <name type="scientific">Cladonia borealis</name>
    <dbReference type="NCBI Taxonomy" id="184061"/>
    <lineage>
        <taxon>Eukaryota</taxon>
        <taxon>Fungi</taxon>
        <taxon>Dikarya</taxon>
        <taxon>Ascomycota</taxon>
        <taxon>Pezizomycotina</taxon>
        <taxon>Lecanoromycetes</taxon>
        <taxon>OSLEUM clade</taxon>
        <taxon>Lecanoromycetidae</taxon>
        <taxon>Lecanorales</taxon>
        <taxon>Lecanorineae</taxon>
        <taxon>Cladoniaceae</taxon>
        <taxon>Cladonia</taxon>
    </lineage>
</organism>
<reference evidence="2" key="1">
    <citation type="submission" date="2023-03" db="EMBL/GenBank/DDBJ databases">
        <title>Complete genome of Cladonia borealis.</title>
        <authorList>
            <person name="Park H."/>
        </authorList>
    </citation>
    <scope>NUCLEOTIDE SEQUENCE</scope>
    <source>
        <strain evidence="2">ANT050790</strain>
    </source>
</reference>
<dbReference type="EMBL" id="JAFEKC020000024">
    <property type="protein sequence ID" value="KAK0507398.1"/>
    <property type="molecule type" value="Genomic_DNA"/>
</dbReference>
<feature type="region of interest" description="Disordered" evidence="1">
    <location>
        <begin position="1"/>
        <end position="23"/>
    </location>
</feature>
<dbReference type="InterPro" id="IPR012471">
    <property type="entry name" value="DUF1690"/>
</dbReference>
<name>A0AA39QTE9_9LECA</name>
<sequence>MGTGSSKPAPSSTQHVFASETPVQFSQELVDALQASPETDSTRSKDLELHIQSRVEAELRRLDAEATKTLKDLEDSLSDSPDRTTNSRNAPPQAHMPDQSSSKGGVDHKAKAEGDKLRDLSRASVQKEIETLKKKLQQRQLKEDVVNDKGVNKAREEVVQCLRVNDRRPLDCWKEVEAFRREVGRLEGAFLGKVLE</sequence>
<evidence type="ECO:0000313" key="3">
    <source>
        <dbReference type="Proteomes" id="UP001166286"/>
    </source>
</evidence>
<gene>
    <name evidence="2" type="ORF">JMJ35_010436</name>
</gene>
<evidence type="ECO:0000313" key="2">
    <source>
        <dbReference type="EMBL" id="KAK0507398.1"/>
    </source>
</evidence>
<feature type="region of interest" description="Disordered" evidence="1">
    <location>
        <begin position="70"/>
        <end position="121"/>
    </location>
</feature>